<name>A0ABD6ECZ7_9BILA</name>
<accession>A0ABD6ECZ7</accession>
<organism evidence="1 2">
    <name type="scientific">Gnathostoma spinigerum</name>
    <dbReference type="NCBI Taxonomy" id="75299"/>
    <lineage>
        <taxon>Eukaryota</taxon>
        <taxon>Metazoa</taxon>
        <taxon>Ecdysozoa</taxon>
        <taxon>Nematoda</taxon>
        <taxon>Chromadorea</taxon>
        <taxon>Rhabditida</taxon>
        <taxon>Spirurina</taxon>
        <taxon>Gnathostomatomorpha</taxon>
        <taxon>Gnathostomatoidea</taxon>
        <taxon>Gnathostomatidae</taxon>
        <taxon>Gnathostoma</taxon>
    </lineage>
</organism>
<dbReference type="EMBL" id="JBGFUD010002042">
    <property type="protein sequence ID" value="MFH4977071.1"/>
    <property type="molecule type" value="Genomic_DNA"/>
</dbReference>
<evidence type="ECO:0000313" key="1">
    <source>
        <dbReference type="EMBL" id="MFH4977071.1"/>
    </source>
</evidence>
<dbReference type="AlphaFoldDB" id="A0ABD6ECZ7"/>
<gene>
    <name evidence="1" type="ORF">AB6A40_003780</name>
</gene>
<reference evidence="1 2" key="1">
    <citation type="submission" date="2024-08" db="EMBL/GenBank/DDBJ databases">
        <title>Gnathostoma spinigerum genome.</title>
        <authorList>
            <person name="Gonzalez-Bertolin B."/>
            <person name="Monzon S."/>
            <person name="Zaballos A."/>
            <person name="Jimenez P."/>
            <person name="Dekumyoy P."/>
            <person name="Varona S."/>
            <person name="Cuesta I."/>
            <person name="Sumanam S."/>
            <person name="Adisakwattana P."/>
            <person name="Gasser R.B."/>
            <person name="Hernandez-Gonzalez A."/>
            <person name="Young N.D."/>
            <person name="Perteguer M.J."/>
        </authorList>
    </citation>
    <scope>NUCLEOTIDE SEQUENCE [LARGE SCALE GENOMIC DNA]</scope>
    <source>
        <strain evidence="1">AL3</strain>
        <tissue evidence="1">Liver</tissue>
    </source>
</reference>
<sequence>MPSSVATHLQMDVNVSLLFSLIISVAYAELYTVTVRGQLACKDKSVQNVRVELRESDFRECYSFYFLQNNSPLLNY</sequence>
<comment type="caution">
    <text evidence="1">The sequence shown here is derived from an EMBL/GenBank/DDBJ whole genome shotgun (WGS) entry which is preliminary data.</text>
</comment>
<evidence type="ECO:0000313" key="2">
    <source>
        <dbReference type="Proteomes" id="UP001608902"/>
    </source>
</evidence>
<keyword evidence="2" id="KW-1185">Reference proteome</keyword>
<proteinExistence type="predicted"/>
<protein>
    <submittedName>
        <fullName evidence="1">Uncharacterized protein</fullName>
    </submittedName>
</protein>
<dbReference type="Proteomes" id="UP001608902">
    <property type="component" value="Unassembled WGS sequence"/>
</dbReference>